<dbReference type="InterPro" id="IPR012668">
    <property type="entry name" value="CHP02466"/>
</dbReference>
<dbReference type="SMART" id="SM00028">
    <property type="entry name" value="TPR"/>
    <property type="match status" value="7"/>
</dbReference>
<evidence type="ECO:0000313" key="3">
    <source>
        <dbReference type="Proteomes" id="UP001225378"/>
    </source>
</evidence>
<dbReference type="PANTHER" id="PTHR44366:SF1">
    <property type="entry name" value="UDP-N-ACETYLGLUCOSAMINE--PEPTIDE N-ACETYLGLUCOSAMINYLTRANSFERASE 110 KDA SUBUNIT"/>
    <property type="match status" value="1"/>
</dbReference>
<gene>
    <name evidence="2" type="ORF">Q9L42_018250</name>
</gene>
<dbReference type="PANTHER" id="PTHR44366">
    <property type="entry name" value="UDP-N-ACETYLGLUCOSAMINE--PEPTIDE N-ACETYLGLUCOSAMINYLTRANSFERASE 110 KDA SUBUNIT"/>
    <property type="match status" value="1"/>
</dbReference>
<evidence type="ECO:0000256" key="1">
    <source>
        <dbReference type="PROSITE-ProRule" id="PRU00339"/>
    </source>
</evidence>
<evidence type="ECO:0000313" key="2">
    <source>
        <dbReference type="EMBL" id="XBS20268.1"/>
    </source>
</evidence>
<feature type="repeat" description="TPR" evidence="1">
    <location>
        <begin position="215"/>
        <end position="248"/>
    </location>
</feature>
<dbReference type="GO" id="GO:0006493">
    <property type="term" value="P:protein O-linked glycosylation"/>
    <property type="evidence" value="ECO:0007669"/>
    <property type="project" value="InterPro"/>
</dbReference>
<dbReference type="Pfam" id="PF13759">
    <property type="entry name" value="2OG-FeII_Oxy_5"/>
    <property type="match status" value="1"/>
</dbReference>
<reference evidence="2 3" key="1">
    <citation type="journal article" date="2024" name="Microbiology">
        <title>Methylomarinum rosea sp. nov., a novel halophilic methanotrophic bacterium from the hypersaline Lake Elton.</title>
        <authorList>
            <person name="Suleimanov R.Z."/>
            <person name="Oshkin I.Y."/>
            <person name="Danilova O.V."/>
            <person name="Suzina N.E."/>
            <person name="Dedysh S.N."/>
        </authorList>
    </citation>
    <scope>NUCLEOTIDE SEQUENCE [LARGE SCALE GENOMIC DNA]</scope>
    <source>
        <strain evidence="2 3">Ch1-1</strain>
    </source>
</reference>
<organism evidence="2 3">
    <name type="scientific">Methylomarinum roseum</name>
    <dbReference type="NCBI Taxonomy" id="3067653"/>
    <lineage>
        <taxon>Bacteria</taxon>
        <taxon>Pseudomonadati</taxon>
        <taxon>Pseudomonadota</taxon>
        <taxon>Gammaproteobacteria</taxon>
        <taxon>Methylococcales</taxon>
        <taxon>Methylococcaceae</taxon>
        <taxon>Methylomarinum</taxon>
    </lineage>
</organism>
<dbReference type="Pfam" id="PF13424">
    <property type="entry name" value="TPR_12"/>
    <property type="match status" value="2"/>
</dbReference>
<dbReference type="PROSITE" id="PS50005">
    <property type="entry name" value="TPR"/>
    <property type="match status" value="5"/>
</dbReference>
<feature type="repeat" description="TPR" evidence="1">
    <location>
        <begin position="181"/>
        <end position="214"/>
    </location>
</feature>
<dbReference type="PROSITE" id="PS50293">
    <property type="entry name" value="TPR_REGION"/>
    <property type="match status" value="4"/>
</dbReference>
<dbReference type="Proteomes" id="UP001225378">
    <property type="component" value="Chromosome"/>
</dbReference>
<protein>
    <submittedName>
        <fullName evidence="2">Tetratricopeptide repeat protein</fullName>
    </submittedName>
</protein>
<dbReference type="RefSeq" id="WP_349431563.1">
    <property type="nucleotide sequence ID" value="NZ_CP157743.1"/>
</dbReference>
<dbReference type="InterPro" id="IPR037919">
    <property type="entry name" value="OGT"/>
</dbReference>
<dbReference type="Pfam" id="PF13432">
    <property type="entry name" value="TPR_16"/>
    <property type="match status" value="1"/>
</dbReference>
<sequence length="534" mass="61060">MKTKTKRIRQPSDAELQTLHQLFQGGRLQQAEEMARSLLAKYRKAPILYNILGLCQQRQGKGKEAASSFRKLLAIDPGIAEAHFNLALLLSELGKIKEASISYRKALRLKPDLTAAHFNLGALLQGQGLFKEAAQHYQKAVALEPGFFEAQGNLGTVLQQQGRLEEAEQCYRTALAIKADARGHFNLGTVLYGLGQHDQAVQQFRQAIDHDPRFADAWNSLGETLRDRGEMDEAIRCYEQTLTIQPDHGRAQYNLGEYLCLSDRLKDALPYFEASDFADSKERALQCLYKTGQFELFKRRFDSLTANQRHTSVLLGTLSTHYANNFHQPNSYRFCSTPMDYVRHTRIEELTTSESPLLQKLLHDIQHVAMAERKQGRLYYGMQSAGNLLLRPERSFQQLAELIRSQVLDYRKYYAGSRERLIVDFPRDIEFNSSWYLRMKQGGYLTSHIHEEGWISGCVYLKLPEPNNDHEGCFAYSTDGDDYPRLHDDFPSEIVDIRVGDLVLFPSSLFHRTLPFHSDHERVCVAFDIKPAFG</sequence>
<dbReference type="Pfam" id="PF13414">
    <property type="entry name" value="TPR_11"/>
    <property type="match status" value="1"/>
</dbReference>
<proteinExistence type="predicted"/>
<feature type="repeat" description="TPR" evidence="1">
    <location>
        <begin position="46"/>
        <end position="79"/>
    </location>
</feature>
<dbReference type="GO" id="GO:0097363">
    <property type="term" value="F:protein O-acetylglucosaminyltransferase activity"/>
    <property type="evidence" value="ECO:0007669"/>
    <property type="project" value="TreeGrafter"/>
</dbReference>
<dbReference type="EMBL" id="CP157743">
    <property type="protein sequence ID" value="XBS20268.1"/>
    <property type="molecule type" value="Genomic_DNA"/>
</dbReference>
<accession>A0AAU7NTM3</accession>
<name>A0AAU7NTM3_9GAMM</name>
<keyword evidence="3" id="KW-1185">Reference proteome</keyword>
<dbReference type="SUPFAM" id="SSF81901">
    <property type="entry name" value="HCP-like"/>
    <property type="match status" value="1"/>
</dbReference>
<dbReference type="Gene3D" id="2.60.120.620">
    <property type="entry name" value="q2cbj1_9rhob like domain"/>
    <property type="match status" value="1"/>
</dbReference>
<dbReference type="InterPro" id="IPR011990">
    <property type="entry name" value="TPR-like_helical_dom_sf"/>
</dbReference>
<dbReference type="AlphaFoldDB" id="A0AAU7NTM3"/>
<dbReference type="InterPro" id="IPR019734">
    <property type="entry name" value="TPR_rpt"/>
</dbReference>
<dbReference type="KEGG" id="mech:Q9L42_018250"/>
<feature type="repeat" description="TPR" evidence="1">
    <location>
        <begin position="80"/>
        <end position="113"/>
    </location>
</feature>
<feature type="repeat" description="TPR" evidence="1">
    <location>
        <begin position="114"/>
        <end position="147"/>
    </location>
</feature>
<dbReference type="Gene3D" id="1.25.40.10">
    <property type="entry name" value="Tetratricopeptide repeat domain"/>
    <property type="match status" value="4"/>
</dbReference>
<dbReference type="SUPFAM" id="SSF51197">
    <property type="entry name" value="Clavaminate synthase-like"/>
    <property type="match status" value="1"/>
</dbReference>
<keyword evidence="1" id="KW-0802">TPR repeat</keyword>